<dbReference type="OrthoDB" id="5415592at2759"/>
<feature type="chain" id="PRO_5034808154" description="Cell wall mannoprotein PIR1-like C-terminal domain-containing protein" evidence="4">
    <location>
        <begin position="17"/>
        <end position="391"/>
    </location>
</feature>
<feature type="compositionally biased region" description="Polar residues" evidence="3">
    <location>
        <begin position="240"/>
        <end position="249"/>
    </location>
</feature>
<evidence type="ECO:0000256" key="1">
    <source>
        <dbReference type="ARBA" id="ARBA00022729"/>
    </source>
</evidence>
<dbReference type="EMBL" id="KV750746">
    <property type="protein sequence ID" value="OCL03386.1"/>
    <property type="molecule type" value="Genomic_DNA"/>
</dbReference>
<dbReference type="Pfam" id="PF22799">
    <property type="entry name" value="PIR1-like_C"/>
    <property type="match status" value="1"/>
</dbReference>
<dbReference type="Proteomes" id="UP000250140">
    <property type="component" value="Unassembled WGS sequence"/>
</dbReference>
<keyword evidence="2" id="KW-0677">Repeat</keyword>
<evidence type="ECO:0000259" key="5">
    <source>
        <dbReference type="Pfam" id="PF22799"/>
    </source>
</evidence>
<feature type="compositionally biased region" description="Polar residues" evidence="3">
    <location>
        <begin position="189"/>
        <end position="216"/>
    </location>
</feature>
<evidence type="ECO:0000256" key="3">
    <source>
        <dbReference type="SAM" id="MobiDB-lite"/>
    </source>
</evidence>
<dbReference type="GO" id="GO:0009277">
    <property type="term" value="C:fungal-type cell wall"/>
    <property type="evidence" value="ECO:0007669"/>
    <property type="project" value="TreeGrafter"/>
</dbReference>
<dbReference type="InterPro" id="IPR000420">
    <property type="entry name" value="Yeast_PIR_rpt"/>
</dbReference>
<dbReference type="InterPro" id="IPR054508">
    <property type="entry name" value="PIR1-like_C"/>
</dbReference>
<evidence type="ECO:0000313" key="6">
    <source>
        <dbReference type="EMBL" id="OCL03386.1"/>
    </source>
</evidence>
<accession>A0A8E2ERQ0</accession>
<feature type="compositionally biased region" description="Polar residues" evidence="3">
    <location>
        <begin position="163"/>
        <end position="178"/>
    </location>
</feature>
<keyword evidence="7" id="KW-1185">Reference proteome</keyword>
<dbReference type="PANTHER" id="PTHR47254:SF2">
    <property type="entry name" value="COVALENTLY-LINKED CELL WALL PROTEIN"/>
    <property type="match status" value="1"/>
</dbReference>
<feature type="signal peptide" evidence="4">
    <location>
        <begin position="1"/>
        <end position="16"/>
    </location>
</feature>
<evidence type="ECO:0000256" key="2">
    <source>
        <dbReference type="ARBA" id="ARBA00022737"/>
    </source>
</evidence>
<evidence type="ECO:0000313" key="7">
    <source>
        <dbReference type="Proteomes" id="UP000250140"/>
    </source>
</evidence>
<sequence length="391" mass="39206">MKSTFILLAIAMAALAKPMPQGVTSAIAPSASAPSGCSSNYPGSFEITIVNVTSSKKRDAEKRQAAGILTLKLSNGVLTDQAGRTGYIASNYQFQFDAPPQAGAIYTSGFSVCSNNSVALGSSAIFYQCYTGGFYNLYDRSWAPQCSPIYMVAMGGGASSIAATQKTDGQPGATSILPSVSEKSEGQPIVTQISDGQPQGPTGVPVTQLSDGQPQGPTGAPVSEKSEGQPIVTSAAAPITQISDGQPQGPTGAPVSEKSEGQPIVTSAAAPVSEKSEGQPIVTSAAAPVTQISDGQPQGPTGAPVSEKSEGQPIVTSAAAPVTQISDGQPQGPTGAPVTQITDGQPQAPVATVNATHPTTAAPSQFTGAASSPVYGIGVAAAGLMAFFVML</sequence>
<feature type="region of interest" description="Disordered" evidence="3">
    <location>
        <begin position="163"/>
        <end position="344"/>
    </location>
</feature>
<dbReference type="PANTHER" id="PTHR47254">
    <property type="entry name" value="CELL WALL MANNOPROTEIN CIS3-RELATED"/>
    <property type="match status" value="1"/>
</dbReference>
<evidence type="ECO:0000256" key="4">
    <source>
        <dbReference type="SAM" id="SignalP"/>
    </source>
</evidence>
<feature type="compositionally biased region" description="Polar residues" evidence="3">
    <location>
        <begin position="323"/>
        <end position="344"/>
    </location>
</feature>
<organism evidence="6 7">
    <name type="scientific">Glonium stellatum</name>
    <dbReference type="NCBI Taxonomy" id="574774"/>
    <lineage>
        <taxon>Eukaryota</taxon>
        <taxon>Fungi</taxon>
        <taxon>Dikarya</taxon>
        <taxon>Ascomycota</taxon>
        <taxon>Pezizomycotina</taxon>
        <taxon>Dothideomycetes</taxon>
        <taxon>Pleosporomycetidae</taxon>
        <taxon>Gloniales</taxon>
        <taxon>Gloniaceae</taxon>
        <taxon>Glonium</taxon>
    </lineage>
</organism>
<reference evidence="6 7" key="1">
    <citation type="journal article" date="2016" name="Nat. Commun.">
        <title>Ectomycorrhizal ecology is imprinted in the genome of the dominant symbiotic fungus Cenococcum geophilum.</title>
        <authorList>
            <consortium name="DOE Joint Genome Institute"/>
            <person name="Peter M."/>
            <person name="Kohler A."/>
            <person name="Ohm R.A."/>
            <person name="Kuo A."/>
            <person name="Krutzmann J."/>
            <person name="Morin E."/>
            <person name="Arend M."/>
            <person name="Barry K.W."/>
            <person name="Binder M."/>
            <person name="Choi C."/>
            <person name="Clum A."/>
            <person name="Copeland A."/>
            <person name="Grisel N."/>
            <person name="Haridas S."/>
            <person name="Kipfer T."/>
            <person name="LaButti K."/>
            <person name="Lindquist E."/>
            <person name="Lipzen A."/>
            <person name="Maire R."/>
            <person name="Meier B."/>
            <person name="Mihaltcheva S."/>
            <person name="Molinier V."/>
            <person name="Murat C."/>
            <person name="Poggeler S."/>
            <person name="Quandt C.A."/>
            <person name="Sperisen C."/>
            <person name="Tritt A."/>
            <person name="Tisserant E."/>
            <person name="Crous P.W."/>
            <person name="Henrissat B."/>
            <person name="Nehls U."/>
            <person name="Egli S."/>
            <person name="Spatafora J.W."/>
            <person name="Grigoriev I.V."/>
            <person name="Martin F.M."/>
        </authorList>
    </citation>
    <scope>NUCLEOTIDE SEQUENCE [LARGE SCALE GENOMIC DNA]</scope>
    <source>
        <strain evidence="6 7">CBS 207.34</strain>
    </source>
</reference>
<feature type="compositionally biased region" description="Polar residues" evidence="3">
    <location>
        <begin position="290"/>
        <end position="299"/>
    </location>
</feature>
<dbReference type="GO" id="GO:0031505">
    <property type="term" value="P:fungal-type cell wall organization"/>
    <property type="evidence" value="ECO:0007669"/>
    <property type="project" value="UniProtKB-ARBA"/>
</dbReference>
<keyword evidence="1 4" id="KW-0732">Signal</keyword>
<dbReference type="InterPro" id="IPR051153">
    <property type="entry name" value="Yeast_CWMannoprotein_PIR"/>
</dbReference>
<dbReference type="Pfam" id="PF00399">
    <property type="entry name" value="PIR"/>
    <property type="match status" value="3"/>
</dbReference>
<protein>
    <recommendedName>
        <fullName evidence="5">Cell wall mannoprotein PIR1-like C-terminal domain-containing protein</fullName>
    </recommendedName>
</protein>
<proteinExistence type="predicted"/>
<feature type="domain" description="Cell wall mannoprotein PIR1-like C-terminal" evidence="5">
    <location>
        <begin position="76"/>
        <end position="149"/>
    </location>
</feature>
<gene>
    <name evidence="6" type="ORF">AOQ84DRAFT_227453</name>
</gene>
<dbReference type="AlphaFoldDB" id="A0A8E2ERQ0"/>
<dbReference type="GO" id="GO:0005199">
    <property type="term" value="F:structural constituent of cell wall"/>
    <property type="evidence" value="ECO:0007669"/>
    <property type="project" value="InterPro"/>
</dbReference>
<name>A0A8E2ERQ0_9PEZI</name>